<feature type="compositionally biased region" description="Low complexity" evidence="1">
    <location>
        <begin position="8"/>
        <end position="20"/>
    </location>
</feature>
<comment type="caution">
    <text evidence="2">The sequence shown here is derived from an EMBL/GenBank/DDBJ whole genome shotgun (WGS) entry which is preliminary data.</text>
</comment>
<reference evidence="2 3" key="1">
    <citation type="submission" date="2020-01" db="EMBL/GenBank/DDBJ databases">
        <authorList>
            <consortium name="DOE Joint Genome Institute"/>
            <person name="Haridas S."/>
            <person name="Albert R."/>
            <person name="Binder M."/>
            <person name="Bloem J."/>
            <person name="Labutti K."/>
            <person name="Salamov A."/>
            <person name="Andreopoulos B."/>
            <person name="Baker S.E."/>
            <person name="Barry K."/>
            <person name="Bills G."/>
            <person name="Bluhm B.H."/>
            <person name="Cannon C."/>
            <person name="Castanera R."/>
            <person name="Culley D.E."/>
            <person name="Daum C."/>
            <person name="Ezra D."/>
            <person name="Gonzalez J.B."/>
            <person name="Henrissat B."/>
            <person name="Kuo A."/>
            <person name="Liang C."/>
            <person name="Lipzen A."/>
            <person name="Lutzoni F."/>
            <person name="Magnuson J."/>
            <person name="Mondo S."/>
            <person name="Nolan M."/>
            <person name="Ohm R."/>
            <person name="Pangilinan J."/>
            <person name="Park H.-J.H."/>
            <person name="Ramirez L."/>
            <person name="Alfaro M."/>
            <person name="Sun H."/>
            <person name="Tritt A."/>
            <person name="Yoshinaga Y."/>
            <person name="Zwiers L.-H.L."/>
            <person name="Turgeon B.G."/>
            <person name="Goodwin S.B."/>
            <person name="Spatafora J.W."/>
            <person name="Crous P.W."/>
            <person name="Grigoriev I.V."/>
        </authorList>
    </citation>
    <scope>NUCLEOTIDE SEQUENCE [LARGE SCALE GENOMIC DNA]</scope>
    <source>
        <strain evidence="2 3">CBS 611.86</strain>
    </source>
</reference>
<keyword evidence="3" id="KW-1185">Reference proteome</keyword>
<proteinExistence type="predicted"/>
<evidence type="ECO:0000256" key="1">
    <source>
        <dbReference type="SAM" id="MobiDB-lite"/>
    </source>
</evidence>
<dbReference type="AlphaFoldDB" id="A0A7C8M2G5"/>
<sequence length="164" mass="17847">MHSDSVTKPGDPAAPPAAKGGRNRSSRLCTWQRVLDLTSCRRQHAALSFIVTTAAAFQVAGHAEMPEAHVKSKAHQQSRALQSCTGPRRLRRAARARKQPMAWAGCCSCTRAGLELWSPGTAQRRARSWPSLNQLTAGDFWPPATHTAHQSAWSMDCHQPPGCS</sequence>
<evidence type="ECO:0000313" key="3">
    <source>
        <dbReference type="Proteomes" id="UP000481861"/>
    </source>
</evidence>
<evidence type="ECO:0000313" key="2">
    <source>
        <dbReference type="EMBL" id="KAF2866218.1"/>
    </source>
</evidence>
<accession>A0A7C8M2G5</accession>
<gene>
    <name evidence="2" type="ORF">BDV95DRAFT_599223</name>
</gene>
<dbReference type="EMBL" id="JAADJZ010000029">
    <property type="protein sequence ID" value="KAF2866218.1"/>
    <property type="molecule type" value="Genomic_DNA"/>
</dbReference>
<organism evidence="2 3">
    <name type="scientific">Massariosphaeria phaeospora</name>
    <dbReference type="NCBI Taxonomy" id="100035"/>
    <lineage>
        <taxon>Eukaryota</taxon>
        <taxon>Fungi</taxon>
        <taxon>Dikarya</taxon>
        <taxon>Ascomycota</taxon>
        <taxon>Pezizomycotina</taxon>
        <taxon>Dothideomycetes</taxon>
        <taxon>Pleosporomycetidae</taxon>
        <taxon>Pleosporales</taxon>
        <taxon>Pleosporales incertae sedis</taxon>
        <taxon>Massariosphaeria</taxon>
    </lineage>
</organism>
<dbReference type="Proteomes" id="UP000481861">
    <property type="component" value="Unassembled WGS sequence"/>
</dbReference>
<feature type="region of interest" description="Disordered" evidence="1">
    <location>
        <begin position="1"/>
        <end position="25"/>
    </location>
</feature>
<protein>
    <submittedName>
        <fullName evidence="2">Uncharacterized protein</fullName>
    </submittedName>
</protein>
<name>A0A7C8M2G5_9PLEO</name>